<dbReference type="AlphaFoldDB" id="A0A849VZ74"/>
<keyword evidence="2" id="KW-1185">Reference proteome</keyword>
<dbReference type="PANTHER" id="PTHR33973:SF4">
    <property type="entry name" value="OS07G0153300 PROTEIN"/>
    <property type="match status" value="1"/>
</dbReference>
<dbReference type="EMBL" id="JABUMX010000004">
    <property type="protein sequence ID" value="NTS33190.1"/>
    <property type="molecule type" value="Genomic_DNA"/>
</dbReference>
<dbReference type="PANTHER" id="PTHR33973">
    <property type="entry name" value="OS07G0153300 PROTEIN"/>
    <property type="match status" value="1"/>
</dbReference>
<organism evidence="1 2">
    <name type="scientific">Phyllobacterium pellucidum</name>
    <dbReference type="NCBI Taxonomy" id="2740464"/>
    <lineage>
        <taxon>Bacteria</taxon>
        <taxon>Pseudomonadati</taxon>
        <taxon>Pseudomonadota</taxon>
        <taxon>Alphaproteobacteria</taxon>
        <taxon>Hyphomicrobiales</taxon>
        <taxon>Phyllobacteriaceae</taxon>
        <taxon>Phyllobacterium</taxon>
    </lineage>
</organism>
<dbReference type="Pfam" id="PF07103">
    <property type="entry name" value="DUF1365"/>
    <property type="match status" value="1"/>
</dbReference>
<name>A0A849VZ74_9HYPH</name>
<dbReference type="Proteomes" id="UP000550508">
    <property type="component" value="Unassembled WGS sequence"/>
</dbReference>
<evidence type="ECO:0000313" key="2">
    <source>
        <dbReference type="Proteomes" id="UP000550508"/>
    </source>
</evidence>
<sequence>MSAFSSAIYAGKVTHKRLRPRQHFLRYRMFYMLFDIDEIDRIAREHWLFSRNHFNLFSFFDRDHGSKSEVAKDGSPLRSYVEDHLRAAGAELDGGAIRLMSMPRILGYVFNPLSVYFCHDRAGALAALIYEVDNTFGQRHSYVFPLDKDTGSAGLLHQECAKAFYVSPFMEMALGYDFTIKIPDDAASIVINASDREGLIIATAFAGRRKEFSDWQLAKLCFAYPLLTLKVIAGIHWEALRIWLKGVGLKPRPQTPVQTKTIIARSTRAE</sequence>
<proteinExistence type="predicted"/>
<evidence type="ECO:0000313" key="1">
    <source>
        <dbReference type="EMBL" id="NTS33190.1"/>
    </source>
</evidence>
<accession>A0A849VZ74</accession>
<comment type="caution">
    <text evidence="1">The sequence shown here is derived from an EMBL/GenBank/DDBJ whole genome shotgun (WGS) entry which is preliminary data.</text>
</comment>
<dbReference type="RefSeq" id="WP_174208366.1">
    <property type="nucleotide sequence ID" value="NZ_JABUMX010000004.1"/>
</dbReference>
<gene>
    <name evidence="1" type="ORF">HQ945_18215</name>
</gene>
<reference evidence="1 2" key="1">
    <citation type="submission" date="2020-05" db="EMBL/GenBank/DDBJ databases">
        <authorList>
            <person name="Kim M.K."/>
        </authorList>
    </citation>
    <scope>NUCLEOTIDE SEQUENCE [LARGE SCALE GENOMIC DNA]</scope>
    <source>
        <strain evidence="1 2">BT25</strain>
    </source>
</reference>
<protein>
    <submittedName>
        <fullName evidence="1">DUF1365 family protein</fullName>
    </submittedName>
</protein>
<dbReference type="InterPro" id="IPR010775">
    <property type="entry name" value="DUF1365"/>
</dbReference>